<dbReference type="InterPro" id="IPR048999">
    <property type="entry name" value="STT3-PglB_core"/>
</dbReference>
<proteinExistence type="inferred from homology"/>
<keyword evidence="11" id="KW-0460">Magnesium</keyword>
<dbReference type="PANTHER" id="PTHR13872">
    <property type="entry name" value="DOLICHYL-DIPHOSPHOOLIGOSACCHARIDE--PROTEIN GLYCOSYLTRANSFERASE SUBUNIT"/>
    <property type="match status" value="1"/>
</dbReference>
<comment type="caution">
    <text evidence="20">The sequence shown here is derived from an EMBL/GenBank/DDBJ whole genome shotgun (WGS) entry which is preliminary data.</text>
</comment>
<dbReference type="GO" id="GO:0004579">
    <property type="term" value="F:dolichyl-diphosphooligosaccharide-protein glycotransferase activity"/>
    <property type="evidence" value="ECO:0007669"/>
    <property type="project" value="UniProtKB-EC"/>
</dbReference>
<dbReference type="EMBL" id="CAMXCT030001516">
    <property type="protein sequence ID" value="CAL4778124.1"/>
    <property type="molecule type" value="Genomic_DNA"/>
</dbReference>
<feature type="transmembrane region" description="Helical" evidence="17">
    <location>
        <begin position="208"/>
        <end position="229"/>
    </location>
</feature>
<comment type="subcellular location">
    <subcellularLocation>
        <location evidence="3">Endomembrane system</location>
        <topology evidence="3">Multi-pass membrane protein</topology>
    </subcellularLocation>
</comment>
<keyword evidence="13 17" id="KW-0472">Membrane</keyword>
<evidence type="ECO:0000256" key="14">
    <source>
        <dbReference type="ARBA" id="ARBA00023211"/>
    </source>
</evidence>
<feature type="transmembrane region" description="Helical" evidence="17">
    <location>
        <begin position="586"/>
        <end position="606"/>
    </location>
</feature>
<keyword evidence="12 17" id="KW-1133">Transmembrane helix</keyword>
<comment type="similarity">
    <text evidence="5">Belongs to the STT3 family.</text>
</comment>
<dbReference type="EMBL" id="CAMXCT020001516">
    <property type="protein sequence ID" value="CAL1144187.1"/>
    <property type="molecule type" value="Genomic_DNA"/>
</dbReference>
<feature type="transmembrane region" description="Helical" evidence="17">
    <location>
        <begin position="336"/>
        <end position="359"/>
    </location>
</feature>
<dbReference type="GO" id="GO:0012505">
    <property type="term" value="C:endomembrane system"/>
    <property type="evidence" value="ECO:0007669"/>
    <property type="project" value="UniProtKB-SubCell"/>
</dbReference>
<evidence type="ECO:0000256" key="11">
    <source>
        <dbReference type="ARBA" id="ARBA00022842"/>
    </source>
</evidence>
<feature type="transmembrane region" description="Helical" evidence="17">
    <location>
        <begin position="307"/>
        <end position="324"/>
    </location>
</feature>
<name>A0A9P1CEK6_9DINO</name>
<keyword evidence="10" id="KW-0479">Metal-binding</keyword>
<comment type="cofactor">
    <cofactor evidence="2">
        <name>Mg(2+)</name>
        <dbReference type="ChEBI" id="CHEBI:18420"/>
    </cofactor>
</comment>
<dbReference type="Pfam" id="PF21436">
    <property type="entry name" value="STT3-PglB_core"/>
    <property type="match status" value="1"/>
</dbReference>
<protein>
    <recommendedName>
        <fullName evidence="6">dolichyl-diphosphooligosaccharide--protein glycotransferase</fullName>
        <ecNumber evidence="6">2.4.99.18</ecNumber>
    </recommendedName>
</protein>
<dbReference type="InterPro" id="IPR048307">
    <property type="entry name" value="STT3_N"/>
</dbReference>
<dbReference type="InterPro" id="IPR003674">
    <property type="entry name" value="Oligo_trans_STT3"/>
</dbReference>
<evidence type="ECO:0000256" key="16">
    <source>
        <dbReference type="SAM" id="MobiDB-lite"/>
    </source>
</evidence>
<feature type="domain" description="Oligosaccharyl transferase STT3 N-terminal" evidence="18">
    <location>
        <begin position="144"/>
        <end position="448"/>
    </location>
</feature>
<feature type="region of interest" description="Disordered" evidence="16">
    <location>
        <begin position="487"/>
        <end position="525"/>
    </location>
</feature>
<dbReference type="AlphaFoldDB" id="A0A9P1CEK6"/>
<dbReference type="Pfam" id="PF02516">
    <property type="entry name" value="STT3"/>
    <property type="match status" value="2"/>
</dbReference>
<reference evidence="21 22" key="2">
    <citation type="submission" date="2024-05" db="EMBL/GenBank/DDBJ databases">
        <authorList>
            <person name="Chen Y."/>
            <person name="Shah S."/>
            <person name="Dougan E. K."/>
            <person name="Thang M."/>
            <person name="Chan C."/>
        </authorList>
    </citation>
    <scope>NUCLEOTIDE SEQUENCE [LARGE SCALE GENOMIC DNA]</scope>
</reference>
<evidence type="ECO:0000256" key="4">
    <source>
        <dbReference type="ARBA" id="ARBA00004922"/>
    </source>
</evidence>
<dbReference type="GO" id="GO:0016020">
    <property type="term" value="C:membrane"/>
    <property type="evidence" value="ECO:0007669"/>
    <property type="project" value="InterPro"/>
</dbReference>
<dbReference type="FunFam" id="3.40.50.12610:FF:000003">
    <property type="entry name" value="Oligosaccharyl transferase-like protein"/>
    <property type="match status" value="1"/>
</dbReference>
<evidence type="ECO:0000313" key="22">
    <source>
        <dbReference type="Proteomes" id="UP001152797"/>
    </source>
</evidence>
<dbReference type="PANTHER" id="PTHR13872:SF1">
    <property type="entry name" value="DOLICHYL-DIPHOSPHOOLIGOSACCHARIDE--PROTEIN GLYCOSYLTRANSFERASE SUBUNIT STT3B"/>
    <property type="match status" value="1"/>
</dbReference>
<evidence type="ECO:0000259" key="18">
    <source>
        <dbReference type="Pfam" id="PF02516"/>
    </source>
</evidence>
<evidence type="ECO:0000313" key="21">
    <source>
        <dbReference type="EMBL" id="CAL4778124.1"/>
    </source>
</evidence>
<evidence type="ECO:0000256" key="2">
    <source>
        <dbReference type="ARBA" id="ARBA00001946"/>
    </source>
</evidence>
<feature type="transmembrane region" description="Helical" evidence="17">
    <location>
        <begin position="280"/>
        <end position="301"/>
    </location>
</feature>
<feature type="compositionally biased region" description="Basic and acidic residues" evidence="16">
    <location>
        <begin position="490"/>
        <end position="513"/>
    </location>
</feature>
<comment type="cofactor">
    <cofactor evidence="1">
        <name>Mn(2+)</name>
        <dbReference type="ChEBI" id="CHEBI:29035"/>
    </cofactor>
</comment>
<feature type="transmembrane region" description="Helical" evidence="17">
    <location>
        <begin position="446"/>
        <end position="466"/>
    </location>
</feature>
<keyword evidence="7" id="KW-0328">Glycosyltransferase</keyword>
<keyword evidence="22" id="KW-1185">Reference proteome</keyword>
<evidence type="ECO:0000256" key="9">
    <source>
        <dbReference type="ARBA" id="ARBA00022692"/>
    </source>
</evidence>
<feature type="transmembrane region" description="Helical" evidence="17">
    <location>
        <begin position="241"/>
        <end position="268"/>
    </location>
</feature>
<feature type="domain" description="STT3/PglB/AglB core" evidence="19">
    <location>
        <begin position="661"/>
        <end position="718"/>
    </location>
</feature>
<sequence>MSALLPVRLAFKAVLVLLQILFLLYGCYAAYDIRLYPIKDFGYIIHEFDPWFNYRAAEYLAEHGLYKFLRWYDYESWYPLGRPIGTTIYPGMQVTGVAIWEVMKKIGEFKVQTPSFVLALRPFISSLKQSGWKFLPSIKQSYEFTPMSLNDICCMIPPWFGTYASIFTGLLTYEISRSVNAGVAATMIMAVIPAHLMRSVGGEFDNEAVAVTAICSTFWLWLLCVRTPSHWPISVLAGLSYFYMVAAWGGYIFVINMVGLHAALLAALGRFNSGVHKAYSIFYIVGTAGAMQVPVVGLQPLRSVEQLGPLMVFVGYQVLAFCDWQRRRRQMAAFDFAVFRIKVMAALVVVTALVCAALYPTGYFGPISSRIRGLFVKHTKTGNPLVDSVAEHQPASPSMYASYLNLPLDYVVLGGLVSLWHRNNGFLLLCLYGFVAQHFSGKMSRLVLICGPIVSVACGIWCGFVADQLIEPFLLLLGKKGYAPPSVPAEAKKGPDSSKEKKDEKSEKSEKGKANSGKAKKTGKRNTTNTVEVDWTLEEYEEDERPGGANHLLRLLQSYFYKSIREENLVSYRETRTMLDNNPSVLVGRAMLSVVLLFYVVFLSPLSVKVPTFIQHCDQVAKSLSNPQVVFMSRDKRTGQNFIVDDYLKGYQWIDENTPKDSRVMAWWDYGYQITGIAKRTSIADGNTWNHEHIATLGRTLTSSEKKAHNAIRHLADYVLVWAGGGGDDLAKSPHLARIGNSVFPDHCGDDDPKCNKFSFYSDYSPTPMMARSLLYKLCQHKVSPGVSVNEKLFKEVHTTKHGLMRIYKVMNVSQESKDWVADPKNRICDAPGSWYCVGQYPPALEKLIAKRRNFAQIEDFNKQGGKSAYTKLIEKELHGSDL</sequence>
<evidence type="ECO:0000256" key="17">
    <source>
        <dbReference type="SAM" id="Phobius"/>
    </source>
</evidence>
<evidence type="ECO:0000256" key="13">
    <source>
        <dbReference type="ARBA" id="ARBA00023136"/>
    </source>
</evidence>
<dbReference type="GO" id="GO:0046872">
    <property type="term" value="F:metal ion binding"/>
    <property type="evidence" value="ECO:0007669"/>
    <property type="project" value="UniProtKB-KW"/>
</dbReference>
<dbReference type="OrthoDB" id="10261066at2759"/>
<organism evidence="20">
    <name type="scientific">Cladocopium goreaui</name>
    <dbReference type="NCBI Taxonomy" id="2562237"/>
    <lineage>
        <taxon>Eukaryota</taxon>
        <taxon>Sar</taxon>
        <taxon>Alveolata</taxon>
        <taxon>Dinophyceae</taxon>
        <taxon>Suessiales</taxon>
        <taxon>Symbiodiniaceae</taxon>
        <taxon>Cladocopium</taxon>
    </lineage>
</organism>
<keyword evidence="14" id="KW-0464">Manganese</keyword>
<evidence type="ECO:0000256" key="12">
    <source>
        <dbReference type="ARBA" id="ARBA00022989"/>
    </source>
</evidence>
<keyword evidence="8" id="KW-0808">Transferase</keyword>
<gene>
    <name evidence="20" type="ORF">C1SCF055_LOCUS17766</name>
</gene>
<comment type="catalytic activity">
    <reaction evidence="15">
        <text>a di-trans,poly-cis-dolichyl diphosphooligosaccharide + L-asparaginyl-[protein] = N(4)-(oligosaccharide-(1-&gt;4)-N-acetyl-beta-D-glucosaminyl-(1-&gt;4)-N-acetyl-beta-D-glucosaminyl)-L-asparaginyl-[protein] + a di-trans,poly-cis-dolichyl diphosphate + H(+)</text>
        <dbReference type="Rhea" id="RHEA:22980"/>
        <dbReference type="Rhea" id="RHEA-COMP:12804"/>
        <dbReference type="Rhea" id="RHEA-COMP:12805"/>
        <dbReference type="Rhea" id="RHEA-COMP:19506"/>
        <dbReference type="Rhea" id="RHEA-COMP:19509"/>
        <dbReference type="ChEBI" id="CHEBI:15378"/>
        <dbReference type="ChEBI" id="CHEBI:50347"/>
        <dbReference type="ChEBI" id="CHEBI:57497"/>
        <dbReference type="ChEBI" id="CHEBI:57570"/>
        <dbReference type="ChEBI" id="CHEBI:132529"/>
        <dbReference type="EC" id="2.4.99.18"/>
    </reaction>
</comment>
<dbReference type="EC" id="2.4.99.18" evidence="6"/>
<evidence type="ECO:0000256" key="3">
    <source>
        <dbReference type="ARBA" id="ARBA00004127"/>
    </source>
</evidence>
<evidence type="ECO:0000256" key="6">
    <source>
        <dbReference type="ARBA" id="ARBA00012605"/>
    </source>
</evidence>
<evidence type="ECO:0000259" key="19">
    <source>
        <dbReference type="Pfam" id="PF21436"/>
    </source>
</evidence>
<evidence type="ECO:0000256" key="5">
    <source>
        <dbReference type="ARBA" id="ARBA00010810"/>
    </source>
</evidence>
<evidence type="ECO:0000256" key="8">
    <source>
        <dbReference type="ARBA" id="ARBA00022679"/>
    </source>
</evidence>
<evidence type="ECO:0000256" key="7">
    <source>
        <dbReference type="ARBA" id="ARBA00022676"/>
    </source>
</evidence>
<reference evidence="20" key="1">
    <citation type="submission" date="2022-10" db="EMBL/GenBank/DDBJ databases">
        <authorList>
            <person name="Chen Y."/>
            <person name="Dougan E. K."/>
            <person name="Chan C."/>
            <person name="Rhodes N."/>
            <person name="Thang M."/>
        </authorList>
    </citation>
    <scope>NUCLEOTIDE SEQUENCE</scope>
</reference>
<dbReference type="EMBL" id="CAMXCT010001516">
    <property type="protein sequence ID" value="CAI3990812.1"/>
    <property type="molecule type" value="Genomic_DNA"/>
</dbReference>
<dbReference type="Gene3D" id="3.40.50.12610">
    <property type="match status" value="1"/>
</dbReference>
<evidence type="ECO:0000256" key="10">
    <source>
        <dbReference type="ARBA" id="ARBA00022723"/>
    </source>
</evidence>
<accession>A0A9P1CEK6</accession>
<evidence type="ECO:0000313" key="20">
    <source>
        <dbReference type="EMBL" id="CAI3990812.1"/>
    </source>
</evidence>
<comment type="pathway">
    <text evidence="4">Protein modification; protein glycosylation.</text>
</comment>
<keyword evidence="9 17" id="KW-0812">Transmembrane</keyword>
<evidence type="ECO:0000256" key="15">
    <source>
        <dbReference type="ARBA" id="ARBA00048829"/>
    </source>
</evidence>
<feature type="domain" description="Oligosaccharyl transferase STT3 N-terminal" evidence="18">
    <location>
        <begin position="24"/>
        <end position="127"/>
    </location>
</feature>
<evidence type="ECO:0000256" key="1">
    <source>
        <dbReference type="ARBA" id="ARBA00001936"/>
    </source>
</evidence>
<dbReference type="Proteomes" id="UP001152797">
    <property type="component" value="Unassembled WGS sequence"/>
</dbReference>